<feature type="compositionally biased region" description="Basic and acidic residues" evidence="1">
    <location>
        <begin position="1022"/>
        <end position="1041"/>
    </location>
</feature>
<protein>
    <submittedName>
        <fullName evidence="4">DUF6443 domain-containing protein</fullName>
    </submittedName>
</protein>
<dbReference type="InterPro" id="IPR050708">
    <property type="entry name" value="T6SS_VgrG/RHS"/>
</dbReference>
<dbReference type="InterPro" id="IPR022385">
    <property type="entry name" value="Rhs_assc_core"/>
</dbReference>
<dbReference type="Pfam" id="PF20041">
    <property type="entry name" value="DUF6443"/>
    <property type="match status" value="1"/>
</dbReference>
<accession>A0A9E8NBF0</accession>
<evidence type="ECO:0000313" key="4">
    <source>
        <dbReference type="EMBL" id="WAC11456.1"/>
    </source>
</evidence>
<feature type="domain" description="Bacterial toxin 24" evidence="2">
    <location>
        <begin position="1018"/>
        <end position="1083"/>
    </location>
</feature>
<dbReference type="RefSeq" id="WP_244821387.1">
    <property type="nucleotide sequence ID" value="NZ_CP112998.1"/>
</dbReference>
<evidence type="ECO:0000313" key="5">
    <source>
        <dbReference type="Proteomes" id="UP001164653"/>
    </source>
</evidence>
<evidence type="ECO:0000259" key="2">
    <source>
        <dbReference type="Pfam" id="PF15529"/>
    </source>
</evidence>
<feature type="region of interest" description="Disordered" evidence="1">
    <location>
        <begin position="1004"/>
        <end position="1100"/>
    </location>
</feature>
<dbReference type="NCBIfam" id="TIGR01643">
    <property type="entry name" value="YD_repeat_2x"/>
    <property type="match status" value="1"/>
</dbReference>
<dbReference type="InterPro" id="IPR029114">
    <property type="entry name" value="Ntox24"/>
</dbReference>
<dbReference type="EMBL" id="CP112998">
    <property type="protein sequence ID" value="WAC11456.1"/>
    <property type="molecule type" value="Genomic_DNA"/>
</dbReference>
<feature type="domain" description="DUF6443" evidence="3">
    <location>
        <begin position="43"/>
        <end position="167"/>
    </location>
</feature>
<dbReference type="NCBIfam" id="TIGR03696">
    <property type="entry name" value="Rhs_assc_core"/>
    <property type="match status" value="1"/>
</dbReference>
<dbReference type="Proteomes" id="UP001164653">
    <property type="component" value="Chromosome"/>
</dbReference>
<proteinExistence type="predicted"/>
<organism evidence="4 5">
    <name type="scientific">Dyadobacter pollutisoli</name>
    <dbReference type="NCBI Taxonomy" id="2910158"/>
    <lineage>
        <taxon>Bacteria</taxon>
        <taxon>Pseudomonadati</taxon>
        <taxon>Bacteroidota</taxon>
        <taxon>Cytophagia</taxon>
        <taxon>Cytophagales</taxon>
        <taxon>Spirosomataceae</taxon>
        <taxon>Dyadobacter</taxon>
    </lineage>
</organism>
<dbReference type="PANTHER" id="PTHR32305:SF15">
    <property type="entry name" value="PROTEIN RHSA-RELATED"/>
    <property type="match status" value="1"/>
</dbReference>
<dbReference type="KEGG" id="dpf:ON006_27460"/>
<feature type="compositionally biased region" description="Polar residues" evidence="1">
    <location>
        <begin position="1008"/>
        <end position="1018"/>
    </location>
</feature>
<evidence type="ECO:0000259" key="3">
    <source>
        <dbReference type="Pfam" id="PF20041"/>
    </source>
</evidence>
<dbReference type="AlphaFoldDB" id="A0A9E8NBF0"/>
<dbReference type="InterPro" id="IPR006530">
    <property type="entry name" value="YD"/>
</dbReference>
<keyword evidence="5" id="KW-1185">Reference proteome</keyword>
<dbReference type="Pfam" id="PF15529">
    <property type="entry name" value="Ntox24"/>
    <property type="match status" value="1"/>
</dbReference>
<dbReference type="PANTHER" id="PTHR32305">
    <property type="match status" value="1"/>
</dbReference>
<sequence>MNNNIKMNHLHKYIITLLLFLFPGIVLAQQTNSRNYIISRTYKQSGANSNDVSKVVTQVQYLDGLGRPQQNVTVGQSPSGSDFVEPIEFDAAGRQTKQYLPYVASGNGAYQNNGVPSAATWYIANSAGLQATDLARPYTESFFEQSPLSRVTGQRAPGGKSANSNVKYKTNCCGELKRYDYDIPTNVISQPGGYAPGTITYVQTTDEEGKTVTEYTDLLGRMVCRQVVAVPGVGPSAVILSTYYVYDDIGLLRAVLQPQYQDQASLTDFAFTYDYDEFGRVVIKRTPGGGITELVYDQFDRLVASRDANQFARGVWSFTKYDAQNRPIVTGEIATNATRTTWTSNVAAIAEHHEERSNGTTAGYTLNKTAPLNATEADLLTITFYDDYGFSKAANLAYNALYYPSNNANVKGQVTGGRVRMLPGNGATGGWLTSVTYYDGEYRPIQTDRELYDLGAGTIERTWRMYKYDLAPIIDIQTTVHLFPGNFNTGYEIYFQHDHADRVLDAVETVDFDDDIIEVNTSAYRYNALGQLQSKWFHSMDGVNYVRRTDYTHNIRGWLTDGKTVYKKAVGDPPLPFFGFGLSYADGASYTNGNISQMQWQNKDEIAFTKGLNFNYDGANRILSSTGLNGYAEIENGLTYDKNGNIKTLVRGGAVLDNLTYTYIGNRLSAVNDASGSNLGVKSGASSYGYDGNGNVTSDGNRGATLTYNYLNFPKTVTMAGKTFIYDYDAAGSKHKYVTDTMTVKYAGGFEYRQVGATNQLYRIPLQEGQAVLRGNKVSFEYFLKDHLGNVRVVFNAKGELLQRTDYYPFGLEIDRNSPIQTPAARNAVNRYNFLNRETQIGTGYVDLLARFYDPTTGRFMAVDPDTEGQDGFSPYHYSFNNPIRFSDPDGRWPECCKGLGDFVTGIGSALNDDIHGGNPITATPGYVGAYNSGRTAGHYAAMVVGAAEIAGGALVAGASGFGTAASGGAALPITLAGATVAVAAMTQGATISINAVDNLKNDKGRVNASSTENTGRGSNHLKPDPKALGDHSRFRTDSKTGKTTNTATYKENPKNPSGFQETKRVDITGNQHGGVPTPHVKEPGTKTVRPARKDEIPNQ</sequence>
<dbReference type="InterPro" id="IPR045619">
    <property type="entry name" value="DUF6443"/>
</dbReference>
<name>A0A9E8NBF0_9BACT</name>
<reference evidence="4" key="1">
    <citation type="submission" date="2022-11" db="EMBL/GenBank/DDBJ databases">
        <title>Dyadobacter pollutisoli sp. nov., isolated from plastic dumped soil.</title>
        <authorList>
            <person name="Kim J.M."/>
            <person name="Kim K.R."/>
            <person name="Lee J.K."/>
            <person name="Hao L."/>
            <person name="Jeon C.O."/>
        </authorList>
    </citation>
    <scope>NUCLEOTIDE SEQUENCE</scope>
    <source>
        <strain evidence="4">U1</strain>
    </source>
</reference>
<dbReference type="Gene3D" id="2.180.10.10">
    <property type="entry name" value="RHS repeat-associated core"/>
    <property type="match status" value="1"/>
</dbReference>
<evidence type="ECO:0000256" key="1">
    <source>
        <dbReference type="SAM" id="MobiDB-lite"/>
    </source>
</evidence>
<gene>
    <name evidence="4" type="ORF">ON006_27460</name>
</gene>
<feature type="compositionally biased region" description="Polar residues" evidence="1">
    <location>
        <begin position="1042"/>
        <end position="1061"/>
    </location>
</feature>